<dbReference type="EMBL" id="PXYY01000002">
    <property type="protein sequence ID" value="PSJ81393.1"/>
    <property type="molecule type" value="Genomic_DNA"/>
</dbReference>
<reference evidence="1 2" key="1">
    <citation type="submission" date="2018-03" db="EMBL/GenBank/DDBJ databases">
        <title>Neisseria weixii sp. nov., isolated from the intestinal contents of Tibetan Plateau pika (Ochotona curzoniae) in Yushu, Qinghai Province, China.</title>
        <authorList>
            <person name="Gui Z."/>
        </authorList>
    </citation>
    <scope>NUCLEOTIDE SEQUENCE [LARGE SCALE GENOMIC DNA]</scope>
    <source>
        <strain evidence="1 2">ATCC 51483</strain>
    </source>
</reference>
<name>A0A2P7U3A1_9NEIS</name>
<feature type="non-terminal residue" evidence="1">
    <location>
        <position position="1"/>
    </location>
</feature>
<proteinExistence type="predicted"/>
<dbReference type="Proteomes" id="UP000241868">
    <property type="component" value="Unassembled WGS sequence"/>
</dbReference>
<organism evidence="1 2">
    <name type="scientific">Neisseria iguanae</name>
    <dbReference type="NCBI Taxonomy" id="90242"/>
    <lineage>
        <taxon>Bacteria</taxon>
        <taxon>Pseudomonadati</taxon>
        <taxon>Pseudomonadota</taxon>
        <taxon>Betaproteobacteria</taxon>
        <taxon>Neisseriales</taxon>
        <taxon>Neisseriaceae</taxon>
        <taxon>Neisseria</taxon>
    </lineage>
</organism>
<dbReference type="AlphaFoldDB" id="A0A2P7U3A1"/>
<gene>
    <name evidence="1" type="ORF">C7N83_00375</name>
</gene>
<keyword evidence="2" id="KW-1185">Reference proteome</keyword>
<evidence type="ECO:0000313" key="2">
    <source>
        <dbReference type="Proteomes" id="UP000241868"/>
    </source>
</evidence>
<evidence type="ECO:0000313" key="1">
    <source>
        <dbReference type="EMBL" id="PSJ81393.1"/>
    </source>
</evidence>
<protein>
    <submittedName>
        <fullName evidence="1">Uncharacterized protein</fullName>
    </submittedName>
</protein>
<sequence length="116" mass="13298">QGRRVGFIDFEDNPAAALDIIQCQSRDWLCYLQSTLLILQRQNLLAKALPLWQKCFARQPQAVQEAVQQGLRPISWMRRLKASFWGRDTLQLAALARFLTMVNTQADKPASVRMPV</sequence>
<comment type="caution">
    <text evidence="1">The sequence shown here is derived from an EMBL/GenBank/DDBJ whole genome shotgun (WGS) entry which is preliminary data.</text>
</comment>
<accession>A0A2P7U3A1</accession>